<comment type="caution">
    <text evidence="1">The sequence shown here is derived from an EMBL/GenBank/DDBJ whole genome shotgun (WGS) entry which is preliminary data.</text>
</comment>
<evidence type="ECO:0000313" key="2">
    <source>
        <dbReference type="Proteomes" id="UP001189429"/>
    </source>
</evidence>
<dbReference type="Proteomes" id="UP001189429">
    <property type="component" value="Unassembled WGS sequence"/>
</dbReference>
<name>A0ABN9WGR4_9DINO</name>
<reference evidence="1" key="1">
    <citation type="submission" date="2023-10" db="EMBL/GenBank/DDBJ databases">
        <authorList>
            <person name="Chen Y."/>
            <person name="Shah S."/>
            <person name="Dougan E. K."/>
            <person name="Thang M."/>
            <person name="Chan C."/>
        </authorList>
    </citation>
    <scope>NUCLEOTIDE SEQUENCE [LARGE SCALE GENOMIC DNA]</scope>
</reference>
<keyword evidence="2" id="KW-1185">Reference proteome</keyword>
<gene>
    <name evidence="1" type="ORF">PCOR1329_LOCUS67197</name>
</gene>
<protein>
    <submittedName>
        <fullName evidence="1">Uncharacterized protein</fullName>
    </submittedName>
</protein>
<organism evidence="1 2">
    <name type="scientific">Prorocentrum cordatum</name>
    <dbReference type="NCBI Taxonomy" id="2364126"/>
    <lineage>
        <taxon>Eukaryota</taxon>
        <taxon>Sar</taxon>
        <taxon>Alveolata</taxon>
        <taxon>Dinophyceae</taxon>
        <taxon>Prorocentrales</taxon>
        <taxon>Prorocentraceae</taxon>
        <taxon>Prorocentrum</taxon>
    </lineage>
</organism>
<proteinExistence type="predicted"/>
<dbReference type="EMBL" id="CAUYUJ010018696">
    <property type="protein sequence ID" value="CAK0885635.1"/>
    <property type="molecule type" value="Genomic_DNA"/>
</dbReference>
<sequence length="117" mass="12671">MLPTGTVVNYSVMVSAAGARYHEIPPTFCGNTRAFDPPVGCWPDAAGFQRLGQQRRYTEDPGFVDMAGGNFALRRDARLFRDLPGFPEIPFWDIGPAAAAGPARRAAPEPPPWAVVV</sequence>
<evidence type="ECO:0000313" key="1">
    <source>
        <dbReference type="EMBL" id="CAK0885635.1"/>
    </source>
</evidence>
<accession>A0ABN9WGR4</accession>